<dbReference type="PANTHER" id="PTHR42765">
    <property type="entry name" value="SOLEUCYL-TRNA SYNTHETASE"/>
    <property type="match status" value="1"/>
</dbReference>
<dbReference type="InterPro" id="IPR013155">
    <property type="entry name" value="M/V/L/I-tRNA-synth_anticd-bd"/>
</dbReference>
<evidence type="ECO:0000256" key="6">
    <source>
        <dbReference type="ARBA" id="ARBA00022833"/>
    </source>
</evidence>
<dbReference type="InterPro" id="IPR010663">
    <property type="entry name" value="Znf_FPG/IleRS"/>
</dbReference>
<evidence type="ECO:0000259" key="15">
    <source>
        <dbReference type="Pfam" id="PF08264"/>
    </source>
</evidence>
<evidence type="ECO:0000256" key="2">
    <source>
        <dbReference type="ARBA" id="ARBA00022490"/>
    </source>
</evidence>
<protein>
    <recommendedName>
        <fullName evidence="12">Isoleucine--tRNA ligase</fullName>
        <ecNumber evidence="12">6.1.1.5</ecNumber>
    </recommendedName>
    <alternativeName>
        <fullName evidence="12">Isoleucyl-tRNA synthetase</fullName>
        <shortName evidence="12">IleRS</shortName>
    </alternativeName>
</protein>
<dbReference type="CDD" id="cd07960">
    <property type="entry name" value="Anticodon_Ia_Ile_BEm"/>
    <property type="match status" value="1"/>
</dbReference>
<keyword evidence="8 12" id="KW-0648">Protein biosynthesis</keyword>
<evidence type="ECO:0000256" key="7">
    <source>
        <dbReference type="ARBA" id="ARBA00022840"/>
    </source>
</evidence>
<comment type="domain">
    <text evidence="12">IleRS has two distinct active sites: one for aminoacylation and one for editing. The misactivated valine is translocated from the active site to the editing site, which sterically excludes the correctly activated isoleucine. The single editing site contains two valyl binding pockets, one specific for each substrate (Val-AMP or Val-tRNA(Ile)).</text>
</comment>
<evidence type="ECO:0000256" key="3">
    <source>
        <dbReference type="ARBA" id="ARBA00022598"/>
    </source>
</evidence>
<evidence type="ECO:0000256" key="10">
    <source>
        <dbReference type="ARBA" id="ARBA00025217"/>
    </source>
</evidence>
<dbReference type="PRINTS" id="PR00984">
    <property type="entry name" value="TRNASYNTHILE"/>
</dbReference>
<keyword evidence="4 12" id="KW-0479">Metal-binding</keyword>
<dbReference type="Pfam" id="PF06827">
    <property type="entry name" value="zf-FPG_IleRS"/>
    <property type="match status" value="1"/>
</dbReference>
<sequence length="997" mass="111467">MPDASNKDAAQGAARDYKDTLFLPATDFPMRAGLPQREPEFLKRWEATGLYRRLRERAAGRPKYVLHDGPPYANGHLHMGHAYNKILKDIIVRARQMAGFDANYVPGWDCHGLPIEWQVEKEFAQQGRKKRDVPTAEFRRACRAYAEKWIDVQRAEFKRYGVVGDWENPYVTMSFEAEAAIVAEFLKFVDRGLVYRGSKPVMWSPVEQTALAEAEIEYHEKVSPTIWVKFPVAGGATHVSSVQPNPSGSELLGASVVIWTTTPWTIPGNRAICYGPKLAYGLYEVTGTEKVVDPKTGEEKDPWAKIGDRLVIADRLWEQVAAAAKIASWNRVQDVRPEMLSGLSCRHPLKGFHGGYEFDVPLLPGDHVTDEEGTGFVHTAPGHGQEDYAAWIASGRSQADIPHTVDAFGRFTDEAPGFEGKEVIRLDGKKAGQDGDANEAIIRALIEHGALLARGRLTHSYPHSWRSKAPVIFRATPQWFIALDKPTAGGQTLREAALAAIDATKFTPPQGRNRIRAMVESRPDWLVSRQRAWGVPLTLFVHGKTGEILRDPAVDARILKAVEAKGADAWFETPAHDFLGPDHQTEDYEKIEDILDVWFDSGSTHAFCLERRADLKWPADLYLEGSDQHRGWFQSSLLESCGTRGRAPYDAVLTHGFVLDENGRKMSKSLGNVVDPQDVMKEYGADILRIWAASSDYSDDLRIGKEIIGSAVDAYRKLRNTLRYLLGALAGHSEDEAIPVADMPELERYVLHLAAALDEEVRAGYERFDFKGVWRRVFDFCALDLSAFYLDIRKDSLYCDRPDSSRRRAARAVMNVLLDRVTRWLAPICVFTMEEVWRARHPSADGSVHLELFAPAEPAWKDEALARKWTRIRAARRVVTGALEIERREKRIGASLEAAPRIFVADPELMRLCESVDFAEIAITSDAVFEQGEGPEAAFRLPEVSGVAVLPQKARADKCVRCWRYRDDVGAEPAHPALCGRCADAVAAHDARKTAVA</sequence>
<dbReference type="GO" id="GO:0004822">
    <property type="term" value="F:isoleucine-tRNA ligase activity"/>
    <property type="evidence" value="ECO:0007669"/>
    <property type="project" value="UniProtKB-UniRule"/>
</dbReference>
<dbReference type="Proteomes" id="UP000198346">
    <property type="component" value="Unassembled WGS sequence"/>
</dbReference>
<evidence type="ECO:0000256" key="5">
    <source>
        <dbReference type="ARBA" id="ARBA00022741"/>
    </source>
</evidence>
<dbReference type="EMBL" id="FZQA01000001">
    <property type="protein sequence ID" value="SNT67734.1"/>
    <property type="molecule type" value="Genomic_DNA"/>
</dbReference>
<dbReference type="SUPFAM" id="SSF47323">
    <property type="entry name" value="Anticodon-binding domain of a subclass of class I aminoacyl-tRNA synthetases"/>
    <property type="match status" value="1"/>
</dbReference>
<dbReference type="PANTHER" id="PTHR42765:SF1">
    <property type="entry name" value="ISOLEUCINE--TRNA LIGASE, MITOCHONDRIAL"/>
    <property type="match status" value="1"/>
</dbReference>
<dbReference type="GO" id="GO:0002161">
    <property type="term" value="F:aminoacyl-tRNA deacylase activity"/>
    <property type="evidence" value="ECO:0007669"/>
    <property type="project" value="InterPro"/>
</dbReference>
<dbReference type="RefSeq" id="WP_089410752.1">
    <property type="nucleotide sequence ID" value="NZ_FZQA01000001.1"/>
</dbReference>
<dbReference type="GO" id="GO:0008270">
    <property type="term" value="F:zinc ion binding"/>
    <property type="evidence" value="ECO:0007669"/>
    <property type="project" value="UniProtKB-UniRule"/>
</dbReference>
<comment type="subcellular location">
    <subcellularLocation>
        <location evidence="12">Cytoplasm</location>
    </subcellularLocation>
</comment>
<feature type="domain" description="Aminoacyl-tRNA synthetase class Ia" evidence="13">
    <location>
        <begin position="41"/>
        <end position="703"/>
    </location>
</feature>
<comment type="similarity">
    <text evidence="1 12">Belongs to the class-I aminoacyl-tRNA synthetase family. IleS type 1 subfamily.</text>
</comment>
<feature type="short sequence motif" description="'KMSKS' region" evidence="12">
    <location>
        <begin position="665"/>
        <end position="669"/>
    </location>
</feature>
<evidence type="ECO:0000256" key="11">
    <source>
        <dbReference type="ARBA" id="ARBA00048359"/>
    </source>
</evidence>
<reference evidence="16 17" key="1">
    <citation type="submission" date="2017-07" db="EMBL/GenBank/DDBJ databases">
        <authorList>
            <person name="Sun Z.S."/>
            <person name="Albrecht U."/>
            <person name="Echele G."/>
            <person name="Lee C.C."/>
        </authorList>
    </citation>
    <scope>NUCLEOTIDE SEQUENCE [LARGE SCALE GENOMIC DNA]</scope>
    <source>
        <strain evidence="16 17">CGMCC 1.12710</strain>
    </source>
</reference>
<dbReference type="OrthoDB" id="9810365at2"/>
<keyword evidence="17" id="KW-1185">Reference proteome</keyword>
<comment type="function">
    <text evidence="10 12">Catalyzes the attachment of isoleucine to tRNA(Ile). As IleRS can inadvertently accommodate and process structurally similar amino acids such as valine, to avoid such errors it has two additional distinct tRNA(Ile)-dependent editing activities. One activity is designated as 'pretransfer' editing and involves the hydrolysis of activated Val-AMP. The other activity is designated 'posttransfer' editing and involves deacylation of mischarged Val-tRNA(Ile).</text>
</comment>
<dbReference type="InterPro" id="IPR033708">
    <property type="entry name" value="Anticodon_Ile_BEm"/>
</dbReference>
<feature type="short sequence motif" description="'HIGH' region" evidence="12">
    <location>
        <begin position="71"/>
        <end position="81"/>
    </location>
</feature>
<comment type="cofactor">
    <cofactor evidence="12">
        <name>Zn(2+)</name>
        <dbReference type="ChEBI" id="CHEBI:29105"/>
    </cofactor>
    <text evidence="12">Binds 1 zinc ion per subunit.</text>
</comment>
<keyword evidence="3 12" id="KW-0436">Ligase</keyword>
<proteinExistence type="inferred from homology"/>
<comment type="subunit">
    <text evidence="12">Monomer.</text>
</comment>
<dbReference type="InterPro" id="IPR050081">
    <property type="entry name" value="Ile-tRNA_ligase"/>
</dbReference>
<keyword evidence="5 12" id="KW-0547">Nucleotide-binding</keyword>
<dbReference type="NCBIfam" id="TIGR00392">
    <property type="entry name" value="ileS"/>
    <property type="match status" value="1"/>
</dbReference>
<dbReference type="EC" id="6.1.1.5" evidence="12"/>
<feature type="binding site" evidence="12">
    <location>
        <position position="982"/>
    </location>
    <ligand>
        <name>Zn(2+)</name>
        <dbReference type="ChEBI" id="CHEBI:29105"/>
    </ligand>
</feature>
<evidence type="ECO:0000313" key="16">
    <source>
        <dbReference type="EMBL" id="SNT67734.1"/>
    </source>
</evidence>
<dbReference type="HAMAP" id="MF_02002">
    <property type="entry name" value="Ile_tRNA_synth_type1"/>
    <property type="match status" value="1"/>
</dbReference>
<dbReference type="GO" id="GO:0000049">
    <property type="term" value="F:tRNA binding"/>
    <property type="evidence" value="ECO:0007669"/>
    <property type="project" value="InterPro"/>
</dbReference>
<dbReference type="GO" id="GO:0005829">
    <property type="term" value="C:cytosol"/>
    <property type="evidence" value="ECO:0007669"/>
    <property type="project" value="TreeGrafter"/>
</dbReference>
<evidence type="ECO:0000256" key="9">
    <source>
        <dbReference type="ARBA" id="ARBA00023146"/>
    </source>
</evidence>
<dbReference type="Gene3D" id="3.90.740.10">
    <property type="entry name" value="Valyl/Leucyl/Isoleucyl-tRNA synthetase, editing domain"/>
    <property type="match status" value="1"/>
</dbReference>
<dbReference type="Pfam" id="PF08264">
    <property type="entry name" value="Anticodon_1"/>
    <property type="match status" value="1"/>
</dbReference>
<feature type="binding site" evidence="12">
    <location>
        <position position="979"/>
    </location>
    <ligand>
        <name>Zn(2+)</name>
        <dbReference type="ChEBI" id="CHEBI:29105"/>
    </ligand>
</feature>
<evidence type="ECO:0000256" key="4">
    <source>
        <dbReference type="ARBA" id="ARBA00022723"/>
    </source>
</evidence>
<dbReference type="PROSITE" id="PS00178">
    <property type="entry name" value="AA_TRNA_LIGASE_I"/>
    <property type="match status" value="1"/>
</dbReference>
<dbReference type="InterPro" id="IPR009008">
    <property type="entry name" value="Val/Leu/Ile-tRNA-synth_edit"/>
</dbReference>
<dbReference type="InterPro" id="IPR002300">
    <property type="entry name" value="aa-tRNA-synth_Ia"/>
</dbReference>
<keyword evidence="9 12" id="KW-0030">Aminoacyl-tRNA synthetase</keyword>
<feature type="binding site" evidence="12">
    <location>
        <position position="959"/>
    </location>
    <ligand>
        <name>Zn(2+)</name>
        <dbReference type="ChEBI" id="CHEBI:29105"/>
    </ligand>
</feature>
<dbReference type="Gene3D" id="3.40.50.620">
    <property type="entry name" value="HUPs"/>
    <property type="match status" value="2"/>
</dbReference>
<accession>A0A239PKZ5</accession>
<dbReference type="Pfam" id="PF00133">
    <property type="entry name" value="tRNA-synt_1"/>
    <property type="match status" value="1"/>
</dbReference>
<dbReference type="InterPro" id="IPR023585">
    <property type="entry name" value="Ile-tRNA-ligase_type1"/>
</dbReference>
<dbReference type="InterPro" id="IPR001412">
    <property type="entry name" value="aa-tRNA-synth_I_CS"/>
</dbReference>
<dbReference type="InterPro" id="IPR014729">
    <property type="entry name" value="Rossmann-like_a/b/a_fold"/>
</dbReference>
<feature type="binding site" evidence="12">
    <location>
        <position position="668"/>
    </location>
    <ligand>
        <name>ATP</name>
        <dbReference type="ChEBI" id="CHEBI:30616"/>
    </ligand>
</feature>
<feature type="domain" description="Methionyl/Valyl/Leucyl/Isoleucyl-tRNA synthetase anticodon-binding" evidence="15">
    <location>
        <begin position="747"/>
        <end position="897"/>
    </location>
</feature>
<dbReference type="AlphaFoldDB" id="A0A239PKZ5"/>
<keyword evidence="7 12" id="KW-0067">ATP-binding</keyword>
<evidence type="ECO:0000259" key="13">
    <source>
        <dbReference type="Pfam" id="PF00133"/>
    </source>
</evidence>
<dbReference type="Gene3D" id="1.10.730.20">
    <property type="match status" value="1"/>
</dbReference>
<keyword evidence="2 12" id="KW-0963">Cytoplasm</keyword>
<dbReference type="SUPFAM" id="SSF52374">
    <property type="entry name" value="Nucleotidylyl transferase"/>
    <property type="match status" value="1"/>
</dbReference>
<evidence type="ECO:0000256" key="1">
    <source>
        <dbReference type="ARBA" id="ARBA00006887"/>
    </source>
</evidence>
<feature type="binding site" evidence="12">
    <location>
        <position position="624"/>
    </location>
    <ligand>
        <name>L-isoleucyl-5'-AMP</name>
        <dbReference type="ChEBI" id="CHEBI:178002"/>
    </ligand>
</feature>
<organism evidence="16 17">
    <name type="scientific">Amphiplicatus metriothermophilus</name>
    <dbReference type="NCBI Taxonomy" id="1519374"/>
    <lineage>
        <taxon>Bacteria</taxon>
        <taxon>Pseudomonadati</taxon>
        <taxon>Pseudomonadota</taxon>
        <taxon>Alphaproteobacteria</taxon>
        <taxon>Parvularculales</taxon>
        <taxon>Parvularculaceae</taxon>
        <taxon>Amphiplicatus</taxon>
    </lineage>
</organism>
<evidence type="ECO:0000313" key="17">
    <source>
        <dbReference type="Proteomes" id="UP000198346"/>
    </source>
</evidence>
<feature type="binding site" evidence="12">
    <location>
        <position position="962"/>
    </location>
    <ligand>
        <name>Zn(2+)</name>
        <dbReference type="ChEBI" id="CHEBI:29105"/>
    </ligand>
</feature>
<dbReference type="GO" id="GO:0005524">
    <property type="term" value="F:ATP binding"/>
    <property type="evidence" value="ECO:0007669"/>
    <property type="project" value="UniProtKB-UniRule"/>
</dbReference>
<dbReference type="Gene3D" id="1.10.10.830">
    <property type="entry name" value="Ile-tRNA synthetase CP2 domain-like"/>
    <property type="match status" value="1"/>
</dbReference>
<keyword evidence="6 12" id="KW-0862">Zinc</keyword>
<dbReference type="SUPFAM" id="SSF50677">
    <property type="entry name" value="ValRS/IleRS/LeuRS editing domain"/>
    <property type="match status" value="1"/>
</dbReference>
<comment type="catalytic activity">
    <reaction evidence="11 12">
        <text>tRNA(Ile) + L-isoleucine + ATP = L-isoleucyl-tRNA(Ile) + AMP + diphosphate</text>
        <dbReference type="Rhea" id="RHEA:11060"/>
        <dbReference type="Rhea" id="RHEA-COMP:9666"/>
        <dbReference type="Rhea" id="RHEA-COMP:9695"/>
        <dbReference type="ChEBI" id="CHEBI:30616"/>
        <dbReference type="ChEBI" id="CHEBI:33019"/>
        <dbReference type="ChEBI" id="CHEBI:58045"/>
        <dbReference type="ChEBI" id="CHEBI:78442"/>
        <dbReference type="ChEBI" id="CHEBI:78528"/>
        <dbReference type="ChEBI" id="CHEBI:456215"/>
        <dbReference type="EC" id="6.1.1.5"/>
    </reaction>
</comment>
<gene>
    <name evidence="12" type="primary">ileS</name>
    <name evidence="16" type="ORF">SAMN06297382_0227</name>
</gene>
<dbReference type="InterPro" id="IPR009080">
    <property type="entry name" value="tRNAsynth_Ia_anticodon-bd"/>
</dbReference>
<evidence type="ECO:0000259" key="14">
    <source>
        <dbReference type="Pfam" id="PF06827"/>
    </source>
</evidence>
<evidence type="ECO:0000256" key="12">
    <source>
        <dbReference type="HAMAP-Rule" id="MF_02002"/>
    </source>
</evidence>
<name>A0A239PKZ5_9PROT</name>
<feature type="domain" description="Zinc finger FPG/IleRS-type" evidence="14">
    <location>
        <begin position="957"/>
        <end position="984"/>
    </location>
</feature>
<dbReference type="FunFam" id="3.40.50.620:FF:000042">
    <property type="entry name" value="Isoleucine--tRNA ligase"/>
    <property type="match status" value="1"/>
</dbReference>
<evidence type="ECO:0000256" key="8">
    <source>
        <dbReference type="ARBA" id="ARBA00022917"/>
    </source>
</evidence>
<dbReference type="GO" id="GO:0006428">
    <property type="term" value="P:isoleucyl-tRNA aminoacylation"/>
    <property type="evidence" value="ECO:0007669"/>
    <property type="project" value="UniProtKB-UniRule"/>
</dbReference>
<dbReference type="InterPro" id="IPR002301">
    <property type="entry name" value="Ile-tRNA-ligase"/>
</dbReference>